<evidence type="ECO:0000256" key="8">
    <source>
        <dbReference type="ARBA" id="ARBA00023077"/>
    </source>
</evidence>
<reference evidence="16 17" key="1">
    <citation type="submission" date="2023-02" db="EMBL/GenBank/DDBJ databases">
        <title>Description and genomic characterization of Microbulbifer bruguierae sp. nov., isolated from the sediment of mangrove plant Bruguiera sexangula.</title>
        <authorList>
            <person name="Long M."/>
        </authorList>
    </citation>
    <scope>NUCLEOTIDE SEQUENCE [LARGE SCALE GENOMIC DNA]</scope>
    <source>
        <strain evidence="16 17">H12</strain>
    </source>
</reference>
<comment type="similarity">
    <text evidence="11 12">Belongs to the TonB-dependent receptor family.</text>
</comment>
<evidence type="ECO:0000256" key="12">
    <source>
        <dbReference type="RuleBase" id="RU003357"/>
    </source>
</evidence>
<sequence>MGSPFDAFTPTPFQWNKSAATSKKLALSSACSVAAMSLACGVGSVQAAENSVSTLLEEVQVVARKRGDAERLQDVPIAATAYSSDQLEALQTRDLESLAFKMPNVQMDDAGTIKSTANFTVRGLGVSSSIPSIDPTVGVFVDGMYMGINAGVILDLFDLEGIEVLRGPQGLLFGRNVTGGAVVVKTAKPTEEFTSKVRFSTTAQEETNLAGTISGQISENVNGRLTAYYSDDQGWFENKATGNDNLGASTTWFVRPSFTVEMGESADLIVRMEKGHVDADGPTGQNRGASAQAFAASVGVTDWDNSEDSFELAIDEEGWADTDWSQAIAEYNQDVAFGNGTITNVLAWRSYETDGEGDIDSLPIHIFHSYSLIDQSQLSNELRYSGRFGAAAITTGLYWFSQDLEYIEQRSFSGGSLLMAGGGVQDHKAVGVFTQADIDLNESWVLTLGGRYSKEDKSADIATILPSNGCDRDGCSAYDFSDSEEWSAFTPKVGLQWLLSDSAQAYAVWTKGFRSGGYNMRNTGVDPSNGLPYLPGPTDQEEQNSFEIGSKAQWLGGRVKANMALFHNTIEDMQRELNLPNAISGVTQLIRNTADATIRGAEFEMMAAATDNLLLTMNVGYVDGEYDDIWLDISGTDGVVDSADYALEIPRLAPWTYGVGMVHDLQLGSWGTLTSRLNYNHRDASAYTEDNRGMLSEVEMVDFSIGITPDAGNYRVALFGKNMLDEVSEGNDTQLPETIGGVGASFTPLNRGRIVGIELNYEI</sequence>
<dbReference type="Gene3D" id="2.40.170.20">
    <property type="entry name" value="TonB-dependent receptor, beta-barrel domain"/>
    <property type="match status" value="1"/>
</dbReference>
<dbReference type="PANTHER" id="PTHR32552:SF81">
    <property type="entry name" value="TONB-DEPENDENT OUTER MEMBRANE RECEPTOR"/>
    <property type="match status" value="1"/>
</dbReference>
<dbReference type="PROSITE" id="PS52016">
    <property type="entry name" value="TONB_DEPENDENT_REC_3"/>
    <property type="match status" value="1"/>
</dbReference>
<dbReference type="EMBL" id="CP118605">
    <property type="protein sequence ID" value="WGL17790.1"/>
    <property type="molecule type" value="Genomic_DNA"/>
</dbReference>
<evidence type="ECO:0000256" key="9">
    <source>
        <dbReference type="ARBA" id="ARBA00023136"/>
    </source>
</evidence>
<organism evidence="16 17">
    <name type="scientific">Microbulbifer bruguierae</name>
    <dbReference type="NCBI Taxonomy" id="3029061"/>
    <lineage>
        <taxon>Bacteria</taxon>
        <taxon>Pseudomonadati</taxon>
        <taxon>Pseudomonadota</taxon>
        <taxon>Gammaproteobacteria</taxon>
        <taxon>Cellvibrionales</taxon>
        <taxon>Microbulbiferaceae</taxon>
        <taxon>Microbulbifer</taxon>
    </lineage>
</organism>
<keyword evidence="9 11" id="KW-0472">Membrane</keyword>
<evidence type="ECO:0000256" key="3">
    <source>
        <dbReference type="ARBA" id="ARBA00022452"/>
    </source>
</evidence>
<dbReference type="SUPFAM" id="SSF56935">
    <property type="entry name" value="Porins"/>
    <property type="match status" value="1"/>
</dbReference>
<name>A0ABY8NFT0_9GAMM</name>
<dbReference type="InterPro" id="IPR039426">
    <property type="entry name" value="TonB-dep_rcpt-like"/>
</dbReference>
<evidence type="ECO:0000256" key="6">
    <source>
        <dbReference type="ARBA" id="ARBA00023004"/>
    </source>
</evidence>
<keyword evidence="2 11" id="KW-0813">Transport</keyword>
<feature type="domain" description="TonB-dependent receptor plug" evidence="15">
    <location>
        <begin position="72"/>
        <end position="181"/>
    </location>
</feature>
<evidence type="ECO:0000256" key="1">
    <source>
        <dbReference type="ARBA" id="ARBA00004571"/>
    </source>
</evidence>
<accession>A0ABY8NFT0</accession>
<proteinExistence type="inferred from homology"/>
<gene>
    <name evidence="16" type="ORF">PVT68_05710</name>
</gene>
<keyword evidence="7" id="KW-0406">Ion transport</keyword>
<comment type="subcellular location">
    <subcellularLocation>
        <location evidence="1 11">Cell outer membrane</location>
        <topology evidence="1 11">Multi-pass membrane protein</topology>
    </subcellularLocation>
</comment>
<feature type="signal peptide" evidence="13">
    <location>
        <begin position="1"/>
        <end position="47"/>
    </location>
</feature>
<keyword evidence="10 11" id="KW-0998">Cell outer membrane</keyword>
<evidence type="ECO:0000256" key="2">
    <source>
        <dbReference type="ARBA" id="ARBA00022448"/>
    </source>
</evidence>
<evidence type="ECO:0000256" key="11">
    <source>
        <dbReference type="PROSITE-ProRule" id="PRU01360"/>
    </source>
</evidence>
<dbReference type="InterPro" id="IPR000531">
    <property type="entry name" value="Beta-barrel_TonB"/>
</dbReference>
<protein>
    <submittedName>
        <fullName evidence="16">TonB-dependent receptor</fullName>
    </submittedName>
</protein>
<keyword evidence="16" id="KW-0675">Receptor</keyword>
<dbReference type="RefSeq" id="WP_280321696.1">
    <property type="nucleotide sequence ID" value="NZ_CP118605.1"/>
</dbReference>
<dbReference type="Pfam" id="PF00593">
    <property type="entry name" value="TonB_dep_Rec_b-barrel"/>
    <property type="match status" value="1"/>
</dbReference>
<evidence type="ECO:0000259" key="14">
    <source>
        <dbReference type="Pfam" id="PF00593"/>
    </source>
</evidence>
<dbReference type="PANTHER" id="PTHR32552">
    <property type="entry name" value="FERRICHROME IRON RECEPTOR-RELATED"/>
    <property type="match status" value="1"/>
</dbReference>
<evidence type="ECO:0000256" key="13">
    <source>
        <dbReference type="SAM" id="SignalP"/>
    </source>
</evidence>
<keyword evidence="4" id="KW-0410">Iron transport</keyword>
<keyword evidence="6" id="KW-0408">Iron</keyword>
<dbReference type="InterPro" id="IPR012910">
    <property type="entry name" value="Plug_dom"/>
</dbReference>
<keyword evidence="8 12" id="KW-0798">TonB box</keyword>
<dbReference type="InterPro" id="IPR036942">
    <property type="entry name" value="Beta-barrel_TonB_sf"/>
</dbReference>
<evidence type="ECO:0000313" key="17">
    <source>
        <dbReference type="Proteomes" id="UP001236500"/>
    </source>
</evidence>
<dbReference type="Pfam" id="PF07715">
    <property type="entry name" value="Plug"/>
    <property type="match status" value="1"/>
</dbReference>
<dbReference type="Proteomes" id="UP001236500">
    <property type="component" value="Chromosome"/>
</dbReference>
<feature type="chain" id="PRO_5047549290" evidence="13">
    <location>
        <begin position="48"/>
        <end position="763"/>
    </location>
</feature>
<feature type="domain" description="TonB-dependent receptor-like beta-barrel" evidence="14">
    <location>
        <begin position="294"/>
        <end position="722"/>
    </location>
</feature>
<evidence type="ECO:0000256" key="10">
    <source>
        <dbReference type="ARBA" id="ARBA00023237"/>
    </source>
</evidence>
<keyword evidence="3 11" id="KW-1134">Transmembrane beta strand</keyword>
<evidence type="ECO:0000256" key="4">
    <source>
        <dbReference type="ARBA" id="ARBA00022496"/>
    </source>
</evidence>
<evidence type="ECO:0000259" key="15">
    <source>
        <dbReference type="Pfam" id="PF07715"/>
    </source>
</evidence>
<evidence type="ECO:0000313" key="16">
    <source>
        <dbReference type="EMBL" id="WGL17790.1"/>
    </source>
</evidence>
<evidence type="ECO:0000256" key="5">
    <source>
        <dbReference type="ARBA" id="ARBA00022692"/>
    </source>
</evidence>
<keyword evidence="5 11" id="KW-0812">Transmembrane</keyword>
<keyword evidence="13" id="KW-0732">Signal</keyword>
<keyword evidence="17" id="KW-1185">Reference proteome</keyword>
<evidence type="ECO:0000256" key="7">
    <source>
        <dbReference type="ARBA" id="ARBA00023065"/>
    </source>
</evidence>